<organism evidence="2 3">
    <name type="scientific">Halapricum desulfuricans</name>
    <dbReference type="NCBI Taxonomy" id="2841257"/>
    <lineage>
        <taxon>Archaea</taxon>
        <taxon>Methanobacteriati</taxon>
        <taxon>Methanobacteriota</taxon>
        <taxon>Stenosarchaea group</taxon>
        <taxon>Halobacteria</taxon>
        <taxon>Halobacteriales</taxon>
        <taxon>Haloarculaceae</taxon>
        <taxon>Halapricum</taxon>
    </lineage>
</organism>
<dbReference type="Proteomes" id="UP000663292">
    <property type="component" value="Chromosome"/>
</dbReference>
<feature type="compositionally biased region" description="Basic and acidic residues" evidence="1">
    <location>
        <begin position="96"/>
        <end position="105"/>
    </location>
</feature>
<dbReference type="EMBL" id="CP064791">
    <property type="protein sequence ID" value="QSG15080.1"/>
    <property type="molecule type" value="Genomic_DNA"/>
</dbReference>
<protein>
    <submittedName>
        <fullName evidence="2">Uncharacterized protein</fullName>
    </submittedName>
</protein>
<evidence type="ECO:0000313" key="2">
    <source>
        <dbReference type="EMBL" id="QSG15080.1"/>
    </source>
</evidence>
<proteinExistence type="predicted"/>
<keyword evidence="3" id="KW-1185">Reference proteome</keyword>
<dbReference type="GeneID" id="68858187"/>
<reference evidence="2 3" key="1">
    <citation type="submission" date="2020-11" db="EMBL/GenBank/DDBJ databases">
        <title>Carbohydrate-dependent, anaerobic sulfur respiration: A novel catabolism in halophilic archaea.</title>
        <authorList>
            <person name="Sorokin D.Y."/>
            <person name="Messina E."/>
            <person name="Smedile F."/>
            <person name="La Cono V."/>
            <person name="Hallsworth J.E."/>
            <person name="Yakimov M.M."/>
        </authorList>
    </citation>
    <scope>NUCLEOTIDE SEQUENCE [LARGE SCALE GENOMIC DNA]</scope>
    <source>
        <strain evidence="2 3">HSR-Est</strain>
    </source>
</reference>
<sequence length="123" mass="13584">MASLDPSNVPVYGSDAERQMLWKHNAGNEQPVVAIRNARRGWIVRYDLSHLDTALRSEVVQRLRDSVGDRRPYPTGTDPISQAEGVGGEAGPVSGDLHESSEEGARELAAHVSTFVFDRSNWR</sequence>
<evidence type="ECO:0000256" key="1">
    <source>
        <dbReference type="SAM" id="MobiDB-lite"/>
    </source>
</evidence>
<accession>A0A897NKT6</accession>
<dbReference type="AlphaFoldDB" id="A0A897NKT6"/>
<feature type="region of interest" description="Disordered" evidence="1">
    <location>
        <begin position="66"/>
        <end position="105"/>
    </location>
</feature>
<dbReference type="RefSeq" id="WP_229120340.1">
    <property type="nucleotide sequence ID" value="NZ_CP064791.1"/>
</dbReference>
<gene>
    <name evidence="2" type="ORF">HSEST_1551</name>
</gene>
<evidence type="ECO:0000313" key="3">
    <source>
        <dbReference type="Proteomes" id="UP000663292"/>
    </source>
</evidence>
<name>A0A897NKT6_9EURY</name>